<accession>A0ABQ8YKJ0</accession>
<feature type="compositionally biased region" description="Basic and acidic residues" evidence="1">
    <location>
        <begin position="24"/>
        <end position="35"/>
    </location>
</feature>
<evidence type="ECO:0000313" key="2">
    <source>
        <dbReference type="EMBL" id="KAJ6245111.1"/>
    </source>
</evidence>
<feature type="compositionally biased region" description="Polar residues" evidence="1">
    <location>
        <begin position="62"/>
        <end position="83"/>
    </location>
</feature>
<feature type="compositionally biased region" description="Polar residues" evidence="1">
    <location>
        <begin position="1"/>
        <end position="10"/>
    </location>
</feature>
<proteinExistence type="predicted"/>
<feature type="compositionally biased region" description="Basic residues" evidence="1">
    <location>
        <begin position="186"/>
        <end position="195"/>
    </location>
</feature>
<evidence type="ECO:0000313" key="3">
    <source>
        <dbReference type="Proteomes" id="UP001150062"/>
    </source>
</evidence>
<reference evidence="2" key="1">
    <citation type="submission" date="2022-08" db="EMBL/GenBank/DDBJ databases">
        <title>Novel sulfate-reducing endosymbionts in the free-living metamonad Anaeramoeba.</title>
        <authorList>
            <person name="Jerlstrom-Hultqvist J."/>
            <person name="Cepicka I."/>
            <person name="Gallot-Lavallee L."/>
            <person name="Salas-Leiva D."/>
            <person name="Curtis B.A."/>
            <person name="Zahonova K."/>
            <person name="Pipaliya S."/>
            <person name="Dacks J."/>
            <person name="Roger A.J."/>
        </authorList>
    </citation>
    <scope>NUCLEOTIDE SEQUENCE</scope>
    <source>
        <strain evidence="2">Schooner1</strain>
    </source>
</reference>
<feature type="region of interest" description="Disordered" evidence="1">
    <location>
        <begin position="184"/>
        <end position="272"/>
    </location>
</feature>
<keyword evidence="3" id="KW-1185">Reference proteome</keyword>
<dbReference type="Proteomes" id="UP001150062">
    <property type="component" value="Unassembled WGS sequence"/>
</dbReference>
<name>A0ABQ8YKJ0_9EUKA</name>
<protein>
    <submittedName>
        <fullName evidence="2">Chascon</fullName>
    </submittedName>
</protein>
<sequence length="272" mass="32849">MQNQNTQPKKSPSKRVTFRLPLGENEKTEDKKETSTENNKPTTNSNPTTLLGPMLKPEHSTSKIFQQTNNKTVSDFSLSSYKPKNTKKSKQISRDSLSTRYKYSKRRNSRRNRALNNRRYLSSDPEFDYDRKSELKIEQLMKCQAMFDILKKKDHLQIFEQFLDIDLEKQSEIFLHWKKKESNLRKKERKKKRRQQERERKEKENENEKEKEKEKENEKEKKNEKENEKELEKENEGEKENEKENEKEKQVEKEKEKEKKSEAKNKSIELNN</sequence>
<comment type="caution">
    <text evidence="2">The sequence shown here is derived from an EMBL/GenBank/DDBJ whole genome shotgun (WGS) entry which is preliminary data.</text>
</comment>
<evidence type="ECO:0000256" key="1">
    <source>
        <dbReference type="SAM" id="MobiDB-lite"/>
    </source>
</evidence>
<gene>
    <name evidence="2" type="ORF">M0813_20559</name>
</gene>
<dbReference type="EMBL" id="JAOAOG010000150">
    <property type="protein sequence ID" value="KAJ6245111.1"/>
    <property type="molecule type" value="Genomic_DNA"/>
</dbReference>
<feature type="compositionally biased region" description="Low complexity" evidence="1">
    <location>
        <begin position="36"/>
        <end position="49"/>
    </location>
</feature>
<organism evidence="2 3">
    <name type="scientific">Anaeramoeba flamelloides</name>
    <dbReference type="NCBI Taxonomy" id="1746091"/>
    <lineage>
        <taxon>Eukaryota</taxon>
        <taxon>Metamonada</taxon>
        <taxon>Anaeramoebidae</taxon>
        <taxon>Anaeramoeba</taxon>
    </lineage>
</organism>
<feature type="compositionally biased region" description="Basic and acidic residues" evidence="1">
    <location>
        <begin position="196"/>
        <end position="272"/>
    </location>
</feature>
<feature type="region of interest" description="Disordered" evidence="1">
    <location>
        <begin position="1"/>
        <end position="97"/>
    </location>
</feature>